<evidence type="ECO:0000256" key="1">
    <source>
        <dbReference type="SAM" id="Phobius"/>
    </source>
</evidence>
<accession>A0A6C0LQP3</accession>
<feature type="transmembrane region" description="Helical" evidence="1">
    <location>
        <begin position="7"/>
        <end position="26"/>
    </location>
</feature>
<proteinExistence type="predicted"/>
<dbReference type="AlphaFoldDB" id="A0A6C0LQP3"/>
<dbReference type="EMBL" id="MN740533">
    <property type="protein sequence ID" value="QHU31904.1"/>
    <property type="molecule type" value="Genomic_DNA"/>
</dbReference>
<protein>
    <submittedName>
        <fullName evidence="2">Uncharacterized protein</fullName>
    </submittedName>
</protein>
<reference evidence="2" key="1">
    <citation type="journal article" date="2020" name="Nature">
        <title>Giant virus diversity and host interactions through global metagenomics.</title>
        <authorList>
            <person name="Schulz F."/>
            <person name="Roux S."/>
            <person name="Paez-Espino D."/>
            <person name="Jungbluth S."/>
            <person name="Walsh D.A."/>
            <person name="Denef V.J."/>
            <person name="McMahon K.D."/>
            <person name="Konstantinidis K.T."/>
            <person name="Eloe-Fadrosh E.A."/>
            <person name="Kyrpides N.C."/>
            <person name="Woyke T."/>
        </authorList>
    </citation>
    <scope>NUCLEOTIDE SEQUENCE</scope>
    <source>
        <strain evidence="2">GVMAG-M-3300027963-41</strain>
    </source>
</reference>
<feature type="transmembrane region" description="Helical" evidence="1">
    <location>
        <begin position="32"/>
        <end position="51"/>
    </location>
</feature>
<keyword evidence="1" id="KW-1133">Transmembrane helix</keyword>
<name>A0A6C0LQP3_9ZZZZ</name>
<sequence length="88" mass="9382">MYKIVSVSLVILIMGGFIFAVEALYGNIKGTGLAFIGICTGVASICLVTNVDAIREISSGFNQIEKFITFDTTFTDLKIDGHITGTVS</sequence>
<organism evidence="2">
    <name type="scientific">viral metagenome</name>
    <dbReference type="NCBI Taxonomy" id="1070528"/>
    <lineage>
        <taxon>unclassified sequences</taxon>
        <taxon>metagenomes</taxon>
        <taxon>organismal metagenomes</taxon>
    </lineage>
</organism>
<evidence type="ECO:0000313" key="2">
    <source>
        <dbReference type="EMBL" id="QHU31904.1"/>
    </source>
</evidence>
<keyword evidence="1" id="KW-0472">Membrane</keyword>
<keyword evidence="1" id="KW-0812">Transmembrane</keyword>